<name>A0A0Q0YTD0_9PSED</name>
<comment type="caution">
    <text evidence="2">The sequence shown here is derived from an EMBL/GenBank/DDBJ whole genome shotgun (WGS) entry which is preliminary data.</text>
</comment>
<evidence type="ECO:0000256" key="1">
    <source>
        <dbReference type="SAM" id="Phobius"/>
    </source>
</evidence>
<dbReference type="AlphaFoldDB" id="A0A0Q0YTD0"/>
<feature type="transmembrane region" description="Helical" evidence="1">
    <location>
        <begin position="20"/>
        <end position="37"/>
    </location>
</feature>
<keyword evidence="3" id="KW-1185">Reference proteome</keyword>
<feature type="transmembrane region" description="Helical" evidence="1">
    <location>
        <begin position="158"/>
        <end position="177"/>
    </location>
</feature>
<feature type="transmembrane region" description="Helical" evidence="1">
    <location>
        <begin position="75"/>
        <end position="94"/>
    </location>
</feature>
<dbReference type="RefSeq" id="WP_055104242.1">
    <property type="nucleotide sequence ID" value="NZ_LLWH01000203.1"/>
</dbReference>
<gene>
    <name evidence="2" type="ORF">AQS70_15170</name>
</gene>
<feature type="transmembrane region" description="Helical" evidence="1">
    <location>
        <begin position="131"/>
        <end position="152"/>
    </location>
</feature>
<dbReference type="OrthoDB" id="6773069at2"/>
<feature type="transmembrane region" description="Helical" evidence="1">
    <location>
        <begin position="100"/>
        <end position="124"/>
    </location>
</feature>
<keyword evidence="1" id="KW-1133">Transmembrane helix</keyword>
<organism evidence="2 3">
    <name type="scientific">Pseudomonas endophytica</name>
    <dbReference type="NCBI Taxonomy" id="1563157"/>
    <lineage>
        <taxon>Bacteria</taxon>
        <taxon>Pseudomonadati</taxon>
        <taxon>Pseudomonadota</taxon>
        <taxon>Gammaproteobacteria</taxon>
        <taxon>Pseudomonadales</taxon>
        <taxon>Pseudomonadaceae</taxon>
        <taxon>Pseudomonas</taxon>
    </lineage>
</organism>
<dbReference type="STRING" id="1563157.AQS70_15170"/>
<proteinExistence type="predicted"/>
<keyword evidence="1" id="KW-0812">Transmembrane</keyword>
<dbReference type="Proteomes" id="UP000050342">
    <property type="component" value="Unassembled WGS sequence"/>
</dbReference>
<sequence>MIQIALMLFGAEFVRSKAKVIGCIGLLWGLMGLGVLIDGMDGVLYFPMKAFGILLLLESLVTLSVASSGIGAQKAVLFFKGGVCFFVSLLILTNKNYSNLLLAIIFGFSYFIFGLLVITSAFVVRYPNWRLSVVTGTAKVIFALLLFTPYPVGYQSTVSFFIGSLMIVSAISALRVARRASLLVRGTSSFELLTPTAPVLNITKKAAVKPALAQVSITPLIHEPLVVHIWTPEGTAENTPVRRPVINRYIAAVDSQGVISTGHAALELQPSIYISLYPAADIDRSPSEFFRILKATKDNDVPGTFQPDYEKEAANWCESDRKIVFHYFNRSALEYFWLNYSLDNRYNLTYRNCSSSVAYALEASLDGVLAFRSERWRDCLRTLFMPELWIAAQVRRRALTMAWTPGLVMDYARALRAIVHPVPQSWYQRMPWKARHLDSISTNVTGGPDSP</sequence>
<keyword evidence="1" id="KW-0472">Membrane</keyword>
<dbReference type="EMBL" id="LLWH01000203">
    <property type="protein sequence ID" value="KQB52278.1"/>
    <property type="molecule type" value="Genomic_DNA"/>
</dbReference>
<evidence type="ECO:0000313" key="3">
    <source>
        <dbReference type="Proteomes" id="UP000050342"/>
    </source>
</evidence>
<protein>
    <submittedName>
        <fullName evidence="2">Peptidase</fullName>
    </submittedName>
</protein>
<reference evidence="2 3" key="1">
    <citation type="submission" date="2015-10" db="EMBL/GenBank/DDBJ databases">
        <title>Pseudomonas helleri sp. nov. and Pseudomonas weihenstephanensis sp. nov., isolated from raw cows milk.</title>
        <authorList>
            <person name="Von Neubeck M."/>
            <person name="Huptas C."/>
            <person name="Wenning M."/>
            <person name="Scherer S."/>
        </authorList>
    </citation>
    <scope>NUCLEOTIDE SEQUENCE [LARGE SCALE GENOMIC DNA]</scope>
    <source>
        <strain evidence="2 3">BSTT44</strain>
    </source>
</reference>
<evidence type="ECO:0000313" key="2">
    <source>
        <dbReference type="EMBL" id="KQB52278.1"/>
    </source>
</evidence>
<accession>A0A0Q0YTD0</accession>
<feature type="transmembrane region" description="Helical" evidence="1">
    <location>
        <begin position="43"/>
        <end position="63"/>
    </location>
</feature>